<feature type="region of interest" description="Disordered" evidence="1">
    <location>
        <begin position="87"/>
        <end position="124"/>
    </location>
</feature>
<dbReference type="Gene3D" id="1.25.40.20">
    <property type="entry name" value="Ankyrin repeat-containing domain"/>
    <property type="match status" value="1"/>
</dbReference>
<evidence type="ECO:0000313" key="2">
    <source>
        <dbReference type="EMBL" id="ORX37180.1"/>
    </source>
</evidence>
<dbReference type="OrthoDB" id="539213at2759"/>
<sequence>MLLNLPPELILKIHLHALNPSFPSTHPQIHSILTRPTPSFAATYLLSLYETNGPSDILTRSLRHPICNTDVAQELRRMWDRRRGHSPLKAWGASTRSRSNPADGPDDREATSDPTAPPLTCSELPRRIFRSPLPEANPLLHYLFDHYSPSPNSHKGYPLCRAVLNSDYALIDFLLRHGADPALKSNLVLEIAIKKNDLKAVRMLIERKSEDVPFDDVSGTEHGRDRGRKKRRKLSDRVSITPRLVQIALQCGSQDIVHYFVEDKGVIPPLHGILAMSSPTKPVRLGRVRPFGSPRYA</sequence>
<dbReference type="SUPFAM" id="SSF140860">
    <property type="entry name" value="Pseudo ankyrin repeat-like"/>
    <property type="match status" value="1"/>
</dbReference>
<dbReference type="RefSeq" id="XP_021871218.1">
    <property type="nucleotide sequence ID" value="XM_022013922.1"/>
</dbReference>
<comment type="caution">
    <text evidence="2">The sequence shown here is derived from an EMBL/GenBank/DDBJ whole genome shotgun (WGS) entry which is preliminary data.</text>
</comment>
<reference evidence="2 3" key="1">
    <citation type="submission" date="2017-03" db="EMBL/GenBank/DDBJ databases">
        <title>Widespread Adenine N6-methylation of Active Genes in Fungi.</title>
        <authorList>
            <consortium name="DOE Joint Genome Institute"/>
            <person name="Mondo S.J."/>
            <person name="Dannebaum R.O."/>
            <person name="Kuo R.C."/>
            <person name="Louie K.B."/>
            <person name="Bewick A.J."/>
            <person name="Labutti K."/>
            <person name="Haridas S."/>
            <person name="Kuo A."/>
            <person name="Salamov A."/>
            <person name="Ahrendt S.R."/>
            <person name="Lau R."/>
            <person name="Bowen B.P."/>
            <person name="Lipzen A."/>
            <person name="Sullivan W."/>
            <person name="Andreopoulos W.B."/>
            <person name="Clum A."/>
            <person name="Lindquist E."/>
            <person name="Daum C."/>
            <person name="Northen T.R."/>
            <person name="Ramamoorthy G."/>
            <person name="Schmitz R.J."/>
            <person name="Gryganskyi A."/>
            <person name="Culley D."/>
            <person name="Magnuson J."/>
            <person name="James T.Y."/>
            <person name="O'Malley M.A."/>
            <person name="Stajich J.E."/>
            <person name="Spatafora J.W."/>
            <person name="Visel A."/>
            <person name="Grigoriev I.V."/>
        </authorList>
    </citation>
    <scope>NUCLEOTIDE SEQUENCE [LARGE SCALE GENOMIC DNA]</scope>
    <source>
        <strain evidence="2 3">NRRL Y-17943</strain>
    </source>
</reference>
<dbReference type="AlphaFoldDB" id="A0A1Y1UGJ3"/>
<gene>
    <name evidence="2" type="ORF">BD324DRAFT_600855</name>
</gene>
<protein>
    <recommendedName>
        <fullName evidence="4">Ankyrin repeat-containing domain protein</fullName>
    </recommendedName>
</protein>
<dbReference type="STRING" id="4999.A0A1Y1UGJ3"/>
<feature type="region of interest" description="Disordered" evidence="1">
    <location>
        <begin position="213"/>
        <end position="235"/>
    </location>
</feature>
<dbReference type="InParanoid" id="A0A1Y1UGJ3"/>
<feature type="compositionally biased region" description="Basic residues" evidence="1">
    <location>
        <begin position="225"/>
        <end position="234"/>
    </location>
</feature>
<dbReference type="Proteomes" id="UP000193218">
    <property type="component" value="Unassembled WGS sequence"/>
</dbReference>
<dbReference type="InterPro" id="IPR036770">
    <property type="entry name" value="Ankyrin_rpt-contain_sf"/>
</dbReference>
<dbReference type="GeneID" id="33555730"/>
<evidence type="ECO:0000256" key="1">
    <source>
        <dbReference type="SAM" id="MobiDB-lite"/>
    </source>
</evidence>
<accession>A0A1Y1UGJ3</accession>
<dbReference type="EMBL" id="NBSH01000006">
    <property type="protein sequence ID" value="ORX37180.1"/>
    <property type="molecule type" value="Genomic_DNA"/>
</dbReference>
<evidence type="ECO:0008006" key="4">
    <source>
        <dbReference type="Google" id="ProtNLM"/>
    </source>
</evidence>
<keyword evidence="3" id="KW-1185">Reference proteome</keyword>
<name>A0A1Y1UGJ3_9TREE</name>
<proteinExistence type="predicted"/>
<evidence type="ECO:0000313" key="3">
    <source>
        <dbReference type="Proteomes" id="UP000193218"/>
    </source>
</evidence>
<organism evidence="2 3">
    <name type="scientific">Kockovaella imperatae</name>
    <dbReference type="NCBI Taxonomy" id="4999"/>
    <lineage>
        <taxon>Eukaryota</taxon>
        <taxon>Fungi</taxon>
        <taxon>Dikarya</taxon>
        <taxon>Basidiomycota</taxon>
        <taxon>Agaricomycotina</taxon>
        <taxon>Tremellomycetes</taxon>
        <taxon>Tremellales</taxon>
        <taxon>Cuniculitremaceae</taxon>
        <taxon>Kockovaella</taxon>
    </lineage>
</organism>